<sequence>MLDKKKLFVVIAALMTGSAALLAFIAISLSVEKVLLVGIFVALGIIMSAVIYGVVSSMVANSSVNEILPNEAVPEVKAVPEIQAAPAFEPKSAQTLMILQKKGRLIDFLQEDVSGFSDAQIGNAVRAIHSGCREAITEYIKIEPVRHEPEGNDVTVEAGFDPSAVRLTGNVTGQPPFRGVLRHCGWRVVKTSLPEISGGQDLSIVEPAEVEIL</sequence>
<proteinExistence type="predicted"/>
<feature type="domain" description="DUF2760" evidence="2">
    <location>
        <begin position="93"/>
        <end position="211"/>
    </location>
</feature>
<dbReference type="Pfam" id="PF10816">
    <property type="entry name" value="DUF2760"/>
    <property type="match status" value="1"/>
</dbReference>
<evidence type="ECO:0000256" key="1">
    <source>
        <dbReference type="SAM" id="Phobius"/>
    </source>
</evidence>
<protein>
    <recommendedName>
        <fullName evidence="2">DUF2760 domain-containing protein</fullName>
    </recommendedName>
</protein>
<dbReference type="RefSeq" id="WP_236861438.1">
    <property type="nucleotide sequence ID" value="NZ_LNQR01000019.1"/>
</dbReference>
<gene>
    <name evidence="3" type="ORF">ASN18_0406</name>
</gene>
<accession>A0ABR5SJW8</accession>
<keyword evidence="1" id="KW-0472">Membrane</keyword>
<keyword evidence="1" id="KW-0812">Transmembrane</keyword>
<evidence type="ECO:0000313" key="4">
    <source>
        <dbReference type="Proteomes" id="UP000060487"/>
    </source>
</evidence>
<evidence type="ECO:0000313" key="3">
    <source>
        <dbReference type="EMBL" id="KWT92820.1"/>
    </source>
</evidence>
<dbReference type="EMBL" id="LNQR01000019">
    <property type="protein sequence ID" value="KWT92820.1"/>
    <property type="molecule type" value="Genomic_DNA"/>
</dbReference>
<comment type="caution">
    <text evidence="3">The sequence shown here is derived from an EMBL/GenBank/DDBJ whole genome shotgun (WGS) entry which is preliminary data.</text>
</comment>
<feature type="transmembrane region" description="Helical" evidence="1">
    <location>
        <begin position="7"/>
        <end position="29"/>
    </location>
</feature>
<dbReference type="InterPro" id="IPR021212">
    <property type="entry name" value="DUF2760"/>
</dbReference>
<reference evidence="3 4" key="1">
    <citation type="submission" date="2015-11" db="EMBL/GenBank/DDBJ databases">
        <authorList>
            <person name="Lin W."/>
        </authorList>
    </citation>
    <scope>NUCLEOTIDE SEQUENCE [LARGE SCALE GENOMIC DNA]</scope>
    <source>
        <strain evidence="3 4">HCH-1</strain>
    </source>
</reference>
<evidence type="ECO:0000259" key="2">
    <source>
        <dbReference type="Pfam" id="PF10816"/>
    </source>
</evidence>
<keyword evidence="1" id="KW-1133">Transmembrane helix</keyword>
<organism evidence="3 4">
    <name type="scientific">Candidatus Magnetominusculus xianensis</name>
    <dbReference type="NCBI Taxonomy" id="1748249"/>
    <lineage>
        <taxon>Bacteria</taxon>
        <taxon>Pseudomonadati</taxon>
        <taxon>Nitrospirota</taxon>
        <taxon>Nitrospiria</taxon>
        <taxon>Nitrospirales</taxon>
        <taxon>Nitrospiraceae</taxon>
        <taxon>Candidatus Magnetominusculus</taxon>
    </lineage>
</organism>
<keyword evidence="4" id="KW-1185">Reference proteome</keyword>
<dbReference type="Proteomes" id="UP000060487">
    <property type="component" value="Unassembled WGS sequence"/>
</dbReference>
<name>A0ABR5SJW8_9BACT</name>
<feature type="transmembrane region" description="Helical" evidence="1">
    <location>
        <begin position="35"/>
        <end position="55"/>
    </location>
</feature>